<dbReference type="SUPFAM" id="SSF51679">
    <property type="entry name" value="Bacterial luciferase-like"/>
    <property type="match status" value="1"/>
</dbReference>
<dbReference type="InterPro" id="IPR019949">
    <property type="entry name" value="CmoO-like"/>
</dbReference>
<dbReference type="EMBL" id="PKIZ01000017">
    <property type="protein sequence ID" value="PKZ41192.1"/>
    <property type="molecule type" value="Genomic_DNA"/>
</dbReference>
<evidence type="ECO:0000259" key="2">
    <source>
        <dbReference type="Pfam" id="PF00296"/>
    </source>
</evidence>
<protein>
    <submittedName>
        <fullName evidence="3">LLM class flavin-dependent oxidoreductase</fullName>
    </submittedName>
</protein>
<evidence type="ECO:0000256" key="1">
    <source>
        <dbReference type="ARBA" id="ARBA00007789"/>
    </source>
</evidence>
<dbReference type="InterPro" id="IPR011251">
    <property type="entry name" value="Luciferase-like_dom"/>
</dbReference>
<gene>
    <name evidence="3" type="ORF">CYJ76_09065</name>
</gene>
<dbReference type="Pfam" id="PF00296">
    <property type="entry name" value="Bac_luciferase"/>
    <property type="match status" value="1"/>
</dbReference>
<dbReference type="RefSeq" id="WP_070706074.1">
    <property type="nucleotide sequence ID" value="NZ_JBHLVH010000003.1"/>
</dbReference>
<dbReference type="InterPro" id="IPR050766">
    <property type="entry name" value="Bact_Lucif_Oxidored"/>
</dbReference>
<dbReference type="Proteomes" id="UP000234206">
    <property type="component" value="Unassembled WGS sequence"/>
</dbReference>
<dbReference type="OrthoDB" id="9780518at2"/>
<dbReference type="InterPro" id="IPR036661">
    <property type="entry name" value="Luciferase-like_sf"/>
</dbReference>
<dbReference type="GO" id="GO:0016705">
    <property type="term" value="F:oxidoreductase activity, acting on paired donors, with incorporation or reduction of molecular oxygen"/>
    <property type="evidence" value="ECO:0007669"/>
    <property type="project" value="InterPro"/>
</dbReference>
<dbReference type="Gene3D" id="3.20.20.30">
    <property type="entry name" value="Luciferase-like domain"/>
    <property type="match status" value="1"/>
</dbReference>
<dbReference type="AlphaFoldDB" id="A0A2I1P9D0"/>
<evidence type="ECO:0000313" key="4">
    <source>
        <dbReference type="Proteomes" id="UP000234206"/>
    </source>
</evidence>
<organism evidence="3 4">
    <name type="scientific">Kytococcus schroeteri</name>
    <dbReference type="NCBI Taxonomy" id="138300"/>
    <lineage>
        <taxon>Bacteria</taxon>
        <taxon>Bacillati</taxon>
        <taxon>Actinomycetota</taxon>
        <taxon>Actinomycetes</taxon>
        <taxon>Micrococcales</taxon>
        <taxon>Kytococcaceae</taxon>
        <taxon>Kytococcus</taxon>
    </lineage>
</organism>
<dbReference type="NCBIfam" id="TIGR03558">
    <property type="entry name" value="oxido_grp_1"/>
    <property type="match status" value="1"/>
</dbReference>
<dbReference type="GO" id="GO:0005829">
    <property type="term" value="C:cytosol"/>
    <property type="evidence" value="ECO:0007669"/>
    <property type="project" value="TreeGrafter"/>
</dbReference>
<keyword evidence="4" id="KW-1185">Reference proteome</keyword>
<evidence type="ECO:0000313" key="3">
    <source>
        <dbReference type="EMBL" id="PKZ41192.1"/>
    </source>
</evidence>
<reference evidence="3 4" key="1">
    <citation type="submission" date="2017-12" db="EMBL/GenBank/DDBJ databases">
        <title>Phylogenetic diversity of female urinary microbiome.</title>
        <authorList>
            <person name="Thomas-White K."/>
            <person name="Wolfe A.J."/>
        </authorList>
    </citation>
    <scope>NUCLEOTIDE SEQUENCE [LARGE SCALE GENOMIC DNA]</scope>
    <source>
        <strain evidence="3 4">UMB1298</strain>
    </source>
</reference>
<sequence length="347" mass="36538">MSTPATPRTAPGGRVPLSVLDLVPRSEGMTPADAIEASRSYAARLDALGYHRLWVAEHHNTTTFMSSATALLIAHLGAGTQRIRLGSGGVMLPNHSPLMVAEYYGTLATLLPGRIDLGLGRAPGTDPMTASALARRSAGLEDVASDVAMLARWLGEEPDAAVGQVRAVPGAGTRVPLWMLGSSTGGAAVAAALGLPFSFASHFAPTQLSEAIALYRSQFQADAPTAQVDRPYVMAGVNALVAPTTEEARYLFTTSQQLAAGIRSGRPAPLQPPVEDVTRVVPEELLRLADGHGIRMVGDPATVVGQLEEFVERHDLDEVITTTYTHDPALRVRSAELLAEAWGLEGA</sequence>
<dbReference type="PANTHER" id="PTHR30137">
    <property type="entry name" value="LUCIFERASE-LIKE MONOOXYGENASE"/>
    <property type="match status" value="1"/>
</dbReference>
<proteinExistence type="predicted"/>
<dbReference type="PANTHER" id="PTHR30137:SF6">
    <property type="entry name" value="LUCIFERASE-LIKE MONOOXYGENASE"/>
    <property type="match status" value="1"/>
</dbReference>
<comment type="caution">
    <text evidence="3">The sequence shown here is derived from an EMBL/GenBank/DDBJ whole genome shotgun (WGS) entry which is preliminary data.</text>
</comment>
<feature type="domain" description="Luciferase-like" evidence="2">
    <location>
        <begin position="26"/>
        <end position="312"/>
    </location>
</feature>
<comment type="similarity">
    <text evidence="1">To bacterial alkanal monooxygenase alpha and beta chains.</text>
</comment>
<name>A0A2I1P9D0_9MICO</name>
<accession>A0A2I1P9D0</accession>